<dbReference type="EMBL" id="LSKU01000002">
    <property type="protein sequence ID" value="KXG42551.1"/>
    <property type="molecule type" value="Genomic_DNA"/>
</dbReference>
<dbReference type="OrthoDB" id="517356at2"/>
<dbReference type="GO" id="GO:0008897">
    <property type="term" value="F:holo-[acyl-carrier-protein] synthase activity"/>
    <property type="evidence" value="ECO:0007669"/>
    <property type="project" value="UniProtKB-UniRule"/>
</dbReference>
<dbReference type="Proteomes" id="UP000070352">
    <property type="component" value="Unassembled WGS sequence"/>
</dbReference>
<keyword evidence="3 8" id="KW-0479">Metal-binding</keyword>
<name>A0A135L0N9_9BACI</name>
<dbReference type="STRING" id="1413211.U473_13815"/>
<protein>
    <recommendedName>
        <fullName evidence="8">Holo-[acyl-carrier-protein] synthase</fullName>
        <shortName evidence="8">Holo-ACP synthase</shortName>
        <ecNumber evidence="8">2.7.8.7</ecNumber>
    </recommendedName>
    <alternativeName>
        <fullName evidence="8">4'-phosphopantetheinyl transferase AcpS</fullName>
    </alternativeName>
</protein>
<dbReference type="GO" id="GO:0006633">
    <property type="term" value="P:fatty acid biosynthetic process"/>
    <property type="evidence" value="ECO:0007669"/>
    <property type="project" value="UniProtKB-UniRule"/>
</dbReference>
<comment type="subcellular location">
    <subcellularLocation>
        <location evidence="8">Cytoplasm</location>
    </subcellularLocation>
</comment>
<comment type="catalytic activity">
    <reaction evidence="8">
        <text>apo-[ACP] + CoA = holo-[ACP] + adenosine 3',5'-bisphosphate + H(+)</text>
        <dbReference type="Rhea" id="RHEA:12068"/>
        <dbReference type="Rhea" id="RHEA-COMP:9685"/>
        <dbReference type="Rhea" id="RHEA-COMP:9690"/>
        <dbReference type="ChEBI" id="CHEBI:15378"/>
        <dbReference type="ChEBI" id="CHEBI:29999"/>
        <dbReference type="ChEBI" id="CHEBI:57287"/>
        <dbReference type="ChEBI" id="CHEBI:58343"/>
        <dbReference type="ChEBI" id="CHEBI:64479"/>
        <dbReference type="EC" id="2.7.8.7"/>
    </reaction>
</comment>
<dbReference type="EC" id="2.7.8.7" evidence="8"/>
<feature type="domain" description="4'-phosphopantetheinyl transferase" evidence="9">
    <location>
        <begin position="4"/>
        <end position="96"/>
    </location>
</feature>
<accession>A0A135L0N9</accession>
<dbReference type="SUPFAM" id="SSF56214">
    <property type="entry name" value="4'-phosphopantetheinyl transferase"/>
    <property type="match status" value="1"/>
</dbReference>
<dbReference type="NCBIfam" id="TIGR00516">
    <property type="entry name" value="acpS"/>
    <property type="match status" value="1"/>
</dbReference>
<organism evidence="10 11">
    <name type="scientific">Tepidibacillus decaturensis</name>
    <dbReference type="NCBI Taxonomy" id="1413211"/>
    <lineage>
        <taxon>Bacteria</taxon>
        <taxon>Bacillati</taxon>
        <taxon>Bacillota</taxon>
        <taxon>Bacilli</taxon>
        <taxon>Bacillales</taxon>
        <taxon>Bacillaceae</taxon>
        <taxon>Tepidibacillus</taxon>
    </lineage>
</organism>
<comment type="similarity">
    <text evidence="8">Belongs to the P-Pant transferase superfamily. AcpS family.</text>
</comment>
<evidence type="ECO:0000256" key="2">
    <source>
        <dbReference type="ARBA" id="ARBA00022679"/>
    </source>
</evidence>
<keyword evidence="1 8" id="KW-0444">Lipid biosynthesis</keyword>
<keyword evidence="2 8" id="KW-0808">Transferase</keyword>
<comment type="function">
    <text evidence="8">Transfers the 4'-phosphopantetheine moiety from coenzyme A to a Ser of acyl-carrier-protein.</text>
</comment>
<comment type="cofactor">
    <cofactor evidence="8">
        <name>Mg(2+)</name>
        <dbReference type="ChEBI" id="CHEBI:18420"/>
    </cofactor>
</comment>
<keyword evidence="4 8" id="KW-0276">Fatty acid metabolism</keyword>
<dbReference type="InterPro" id="IPR002582">
    <property type="entry name" value="ACPS"/>
</dbReference>
<dbReference type="InterPro" id="IPR037143">
    <property type="entry name" value="4-PPantetheinyl_Trfase_dom_sf"/>
</dbReference>
<keyword evidence="6 8" id="KW-0443">Lipid metabolism</keyword>
<keyword evidence="8" id="KW-0963">Cytoplasm</keyword>
<evidence type="ECO:0000313" key="10">
    <source>
        <dbReference type="EMBL" id="KXG42551.1"/>
    </source>
</evidence>
<dbReference type="NCBIfam" id="TIGR00556">
    <property type="entry name" value="pantethn_trn"/>
    <property type="match status" value="1"/>
</dbReference>
<evidence type="ECO:0000256" key="4">
    <source>
        <dbReference type="ARBA" id="ARBA00022832"/>
    </source>
</evidence>
<keyword evidence="7 8" id="KW-0275">Fatty acid biosynthesis</keyword>
<evidence type="ECO:0000259" key="9">
    <source>
        <dbReference type="Pfam" id="PF01648"/>
    </source>
</evidence>
<keyword evidence="5 8" id="KW-0460">Magnesium</keyword>
<proteinExistence type="inferred from homology"/>
<feature type="binding site" evidence="8">
    <location>
        <position position="8"/>
    </location>
    <ligand>
        <name>Mg(2+)</name>
        <dbReference type="ChEBI" id="CHEBI:18420"/>
    </ligand>
</feature>
<keyword evidence="11" id="KW-1185">Reference proteome</keyword>
<dbReference type="Pfam" id="PF01648">
    <property type="entry name" value="ACPS"/>
    <property type="match status" value="1"/>
</dbReference>
<evidence type="ECO:0000256" key="7">
    <source>
        <dbReference type="ARBA" id="ARBA00023160"/>
    </source>
</evidence>
<dbReference type="AlphaFoldDB" id="A0A135L0N9"/>
<dbReference type="HAMAP" id="MF_00101">
    <property type="entry name" value="AcpS"/>
    <property type="match status" value="1"/>
</dbReference>
<dbReference type="RefSeq" id="WP_068727793.1">
    <property type="nucleotide sequence ID" value="NZ_LSKU01000002.1"/>
</dbReference>
<dbReference type="InterPro" id="IPR008278">
    <property type="entry name" value="4-PPantetheinyl_Trfase_dom"/>
</dbReference>
<evidence type="ECO:0000313" key="11">
    <source>
        <dbReference type="Proteomes" id="UP000070352"/>
    </source>
</evidence>
<reference evidence="10 11" key="1">
    <citation type="submission" date="2016-02" db="EMBL/GenBank/DDBJ databases">
        <title>Draft Genome for Tepidibacillus decaturensis nov. sp. Strain Z9, an Anaerobic, Moderately Thermophilic and Heterotrophic Bacterium from Deep Subsurface of the Illinois Basin, USA.</title>
        <authorList>
            <person name="Dong Y."/>
            <person name="Chang J.Y."/>
            <person name="Sanford R."/>
            <person name="Fouke B.W."/>
        </authorList>
    </citation>
    <scope>NUCLEOTIDE SEQUENCE [LARGE SCALE GENOMIC DNA]</scope>
    <source>
        <strain evidence="10 11">Z9</strain>
    </source>
</reference>
<comment type="caution">
    <text evidence="10">The sequence shown here is derived from an EMBL/GenBank/DDBJ whole genome shotgun (WGS) entry which is preliminary data.</text>
</comment>
<evidence type="ECO:0000256" key="3">
    <source>
        <dbReference type="ARBA" id="ARBA00022723"/>
    </source>
</evidence>
<evidence type="ECO:0000256" key="1">
    <source>
        <dbReference type="ARBA" id="ARBA00022516"/>
    </source>
</evidence>
<evidence type="ECO:0000256" key="6">
    <source>
        <dbReference type="ARBA" id="ARBA00023098"/>
    </source>
</evidence>
<dbReference type="Gene3D" id="3.90.470.20">
    <property type="entry name" value="4'-phosphopantetheinyl transferase domain"/>
    <property type="match status" value="1"/>
</dbReference>
<dbReference type="GO" id="GO:0005737">
    <property type="term" value="C:cytoplasm"/>
    <property type="evidence" value="ECO:0007669"/>
    <property type="project" value="UniProtKB-SubCell"/>
</dbReference>
<dbReference type="GO" id="GO:0000287">
    <property type="term" value="F:magnesium ion binding"/>
    <property type="evidence" value="ECO:0007669"/>
    <property type="project" value="UniProtKB-UniRule"/>
</dbReference>
<dbReference type="InterPro" id="IPR004568">
    <property type="entry name" value="Ppantetheine-prot_Trfase_dom"/>
</dbReference>
<evidence type="ECO:0000256" key="8">
    <source>
        <dbReference type="HAMAP-Rule" id="MF_00101"/>
    </source>
</evidence>
<evidence type="ECO:0000256" key="5">
    <source>
        <dbReference type="ARBA" id="ARBA00022842"/>
    </source>
</evidence>
<feature type="binding site" evidence="8">
    <location>
        <position position="58"/>
    </location>
    <ligand>
        <name>Mg(2+)</name>
        <dbReference type="ChEBI" id="CHEBI:18420"/>
    </ligand>
</feature>
<sequence>MIIGIGIDLVEIPRIKGIIENKGSHFLQKVFTQKELAGAPLNPQRKIEYLAGRFAGKEAVAKAFGTGIGKQLNWKDIEISSLDSGKPIVVIKSTEVEKENLTIHISISHTKTIAIAKVIIEQI</sequence>
<gene>
    <name evidence="8" type="primary">acpS</name>
    <name evidence="10" type="ORF">U473_13815</name>
</gene>